<dbReference type="Proteomes" id="UP000064412">
    <property type="component" value="Unassembled WGS sequence"/>
</dbReference>
<protein>
    <recommendedName>
        <fullName evidence="3">Outer membrane protein assembly factor BamE</fullName>
    </recommendedName>
</protein>
<comment type="caution">
    <text evidence="1">The sequence shown here is derived from an EMBL/GenBank/DDBJ whole genome shotgun (WGS) entry which is preliminary data.</text>
</comment>
<dbReference type="AlphaFoldDB" id="A0ABD4DJJ3"/>
<reference evidence="1 2" key="1">
    <citation type="submission" date="2015-11" db="EMBL/GenBank/DDBJ databases">
        <authorList>
            <person name="Nicholson A.C."/>
            <person name="Humrighouse B.W."/>
            <person name="Graziano J."/>
            <person name="Lasker B."/>
            <person name="Whitney A.M."/>
            <person name="Mcquiston J.R."/>
        </authorList>
    </citation>
    <scope>NUCLEOTIDE SEQUENCE [LARGE SCALE GENOMIC DNA]</scope>
    <source>
        <strain evidence="1 2">G4071</strain>
    </source>
</reference>
<organism evidence="1 2">
    <name type="scientific">Elizabethkingia miricola</name>
    <name type="common">Chryseobacterium miricola</name>
    <dbReference type="NCBI Taxonomy" id="172045"/>
    <lineage>
        <taxon>Bacteria</taxon>
        <taxon>Pseudomonadati</taxon>
        <taxon>Bacteroidota</taxon>
        <taxon>Flavobacteriia</taxon>
        <taxon>Flavobacteriales</taxon>
        <taxon>Weeksellaceae</taxon>
        <taxon>Elizabethkingia</taxon>
    </lineage>
</organism>
<sequence length="84" mass="9890">MGNNNNNNNNNNNADSVYSALLGMTKKQVVETLGEGFNYYPDHLWIYEINKTWWGKKTVLLLTFNEENILEKTDTKHFFFELKI</sequence>
<dbReference type="EMBL" id="LNOI01000004">
    <property type="protein sequence ID" value="KUY17334.1"/>
    <property type="molecule type" value="Genomic_DNA"/>
</dbReference>
<dbReference type="RefSeq" id="WP_059345306.1">
    <property type="nucleotide sequence ID" value="NZ_FTQX01000007.1"/>
</dbReference>
<evidence type="ECO:0000313" key="1">
    <source>
        <dbReference type="EMBL" id="KUY17334.1"/>
    </source>
</evidence>
<evidence type="ECO:0000313" key="2">
    <source>
        <dbReference type="Proteomes" id="UP000064412"/>
    </source>
</evidence>
<proteinExistence type="predicted"/>
<name>A0ABD4DJJ3_ELIMR</name>
<evidence type="ECO:0008006" key="3">
    <source>
        <dbReference type="Google" id="ProtNLM"/>
    </source>
</evidence>
<gene>
    <name evidence="1" type="ORF">ATB95_13305</name>
</gene>
<accession>A0ABD4DJJ3</accession>